<evidence type="ECO:0000313" key="3">
    <source>
        <dbReference type="Proteomes" id="UP000030643"/>
    </source>
</evidence>
<organism evidence="2 3">
    <name type="scientific">Weissella oryzae (strain DSM 25784 / JCM 18191 / LMG 30913 / SG25)</name>
    <dbReference type="NCBI Taxonomy" id="1329250"/>
    <lineage>
        <taxon>Bacteria</taxon>
        <taxon>Bacillati</taxon>
        <taxon>Bacillota</taxon>
        <taxon>Bacilli</taxon>
        <taxon>Lactobacillales</taxon>
        <taxon>Lactobacillaceae</taxon>
        <taxon>Weissella</taxon>
    </lineage>
</organism>
<feature type="transmembrane region" description="Helical" evidence="1">
    <location>
        <begin position="148"/>
        <end position="170"/>
    </location>
</feature>
<keyword evidence="1" id="KW-0812">Transmembrane</keyword>
<protein>
    <submittedName>
        <fullName evidence="2">Putative membrane protein</fullName>
    </submittedName>
</protein>
<evidence type="ECO:0000256" key="1">
    <source>
        <dbReference type="SAM" id="Phobius"/>
    </source>
</evidence>
<dbReference type="AlphaFoldDB" id="A0A069CRW9"/>
<feature type="transmembrane region" description="Helical" evidence="1">
    <location>
        <begin position="176"/>
        <end position="199"/>
    </location>
</feature>
<keyword evidence="1" id="KW-1133">Transmembrane helix</keyword>
<keyword evidence="1" id="KW-0472">Membrane</keyword>
<dbReference type="OrthoDB" id="2224231at2"/>
<proteinExistence type="predicted"/>
<keyword evidence="3" id="KW-1185">Reference proteome</keyword>
<dbReference type="Proteomes" id="UP000030643">
    <property type="component" value="Unassembled WGS sequence"/>
</dbReference>
<feature type="transmembrane region" description="Helical" evidence="1">
    <location>
        <begin position="88"/>
        <end position="107"/>
    </location>
</feature>
<dbReference type="STRING" id="1329250.WOSG25_012240"/>
<feature type="transmembrane region" description="Helical" evidence="1">
    <location>
        <begin position="47"/>
        <end position="68"/>
    </location>
</feature>
<evidence type="ECO:0000313" key="2">
    <source>
        <dbReference type="EMBL" id="GAK30127.1"/>
    </source>
</evidence>
<dbReference type="eggNOG" id="ENOG502ZF0A">
    <property type="taxonomic scope" value="Bacteria"/>
</dbReference>
<dbReference type="RefSeq" id="WP_027698266.1">
    <property type="nucleotide sequence ID" value="NZ_DF820484.1"/>
</dbReference>
<dbReference type="EMBL" id="DF820484">
    <property type="protein sequence ID" value="GAK30127.1"/>
    <property type="molecule type" value="Genomic_DNA"/>
</dbReference>
<name>A0A069CRW9_WEIOS</name>
<accession>A0A069CRW9</accession>
<reference evidence="3" key="1">
    <citation type="journal article" date="2014" name="Genome Announc.">
        <title>Draft genome sequence of Weissella oryzae SG25T, isolated from fermented rice grains.</title>
        <authorList>
            <person name="Tanizawa Y."/>
            <person name="Fujisawa T."/>
            <person name="Mochizuki T."/>
            <person name="Kaminuma E."/>
            <person name="Suzuki Y."/>
            <person name="Nakamura Y."/>
            <person name="Tohno M."/>
        </authorList>
    </citation>
    <scope>NUCLEOTIDE SEQUENCE [LARGE SCALE GENOMIC DNA]</scope>
    <source>
        <strain evidence="3">DSM 25784 / JCM 18191 / LMG 30913 / SG25</strain>
    </source>
</reference>
<sequence length="226" mass="25609">MFNLVFPVDNGMGPGMSGTQLVAEYSVTERKLIWKDRTDTKEATEKLTFLVLGLLPLTGPLFMVPIASAMLHTKELNVVSLLGYRNTILIPIIIGIFLEILFHIYLVRSFNKHGTSIDPPILAVRKKYITEIINASTRKSLTGDDFPPYVAVSFAISIMLLTILLIYYFILSDAISILYAGVFFASLSIMWFVVAYMLFEGIARLIVMLKFEKQWQKELEQEKNNS</sequence>
<gene>
    <name evidence="2" type="ORF">WOSG25_012240</name>
</gene>